<dbReference type="RefSeq" id="WP_207862022.1">
    <property type="nucleotide sequence ID" value="NZ_JAFREP010000031.1"/>
</dbReference>
<name>A0A8J7U6L4_9BACT</name>
<evidence type="ECO:0000256" key="1">
    <source>
        <dbReference type="SAM" id="MobiDB-lite"/>
    </source>
</evidence>
<evidence type="ECO:0000313" key="2">
    <source>
        <dbReference type="EMBL" id="MBO1322049.1"/>
    </source>
</evidence>
<dbReference type="Proteomes" id="UP000664417">
    <property type="component" value="Unassembled WGS sequence"/>
</dbReference>
<proteinExistence type="predicted"/>
<sequence>MSIAVVVLFSILFIVANLLAFSAHQQEHHPEHPTQRVVLPMDPTAFETAETDEHARLERPPETVVRPMVPKPRPLPEYPHQRPAA</sequence>
<feature type="compositionally biased region" description="Basic and acidic residues" evidence="1">
    <location>
        <begin position="51"/>
        <end position="61"/>
    </location>
</feature>
<evidence type="ECO:0000313" key="3">
    <source>
        <dbReference type="Proteomes" id="UP000664417"/>
    </source>
</evidence>
<accession>A0A8J7U6L4</accession>
<comment type="caution">
    <text evidence="2">The sequence shown here is derived from an EMBL/GenBank/DDBJ whole genome shotgun (WGS) entry which is preliminary data.</text>
</comment>
<dbReference type="EMBL" id="JAFREP010000031">
    <property type="protein sequence ID" value="MBO1322049.1"/>
    <property type="molecule type" value="Genomic_DNA"/>
</dbReference>
<keyword evidence="3" id="KW-1185">Reference proteome</keyword>
<dbReference type="AlphaFoldDB" id="A0A8J7U6L4"/>
<gene>
    <name evidence="2" type="ORF">J3U88_26470</name>
</gene>
<feature type="region of interest" description="Disordered" evidence="1">
    <location>
        <begin position="47"/>
        <end position="85"/>
    </location>
</feature>
<organism evidence="2 3">
    <name type="scientific">Acanthopleuribacter pedis</name>
    <dbReference type="NCBI Taxonomy" id="442870"/>
    <lineage>
        <taxon>Bacteria</taxon>
        <taxon>Pseudomonadati</taxon>
        <taxon>Acidobacteriota</taxon>
        <taxon>Holophagae</taxon>
        <taxon>Acanthopleuribacterales</taxon>
        <taxon>Acanthopleuribacteraceae</taxon>
        <taxon>Acanthopleuribacter</taxon>
    </lineage>
</organism>
<protein>
    <submittedName>
        <fullName evidence="2">Uncharacterized protein</fullName>
    </submittedName>
</protein>
<reference evidence="2" key="1">
    <citation type="submission" date="2021-03" db="EMBL/GenBank/DDBJ databases">
        <authorList>
            <person name="Wang G."/>
        </authorList>
    </citation>
    <scope>NUCLEOTIDE SEQUENCE</scope>
    <source>
        <strain evidence="2">KCTC 12899</strain>
    </source>
</reference>